<keyword evidence="4" id="KW-0574">Periplasm</keyword>
<evidence type="ECO:0000256" key="3">
    <source>
        <dbReference type="ARBA" id="ARBA00022729"/>
    </source>
</evidence>
<evidence type="ECO:0000313" key="5">
    <source>
        <dbReference type="EMBL" id="MFC5219581.1"/>
    </source>
</evidence>
<dbReference type="Proteomes" id="UP001596263">
    <property type="component" value="Unassembled WGS sequence"/>
</dbReference>
<evidence type="ECO:0000256" key="4">
    <source>
        <dbReference type="ARBA" id="ARBA00022764"/>
    </source>
</evidence>
<dbReference type="PRINTS" id="PR00909">
    <property type="entry name" value="SPERMDNBNDNG"/>
</dbReference>
<evidence type="ECO:0000313" key="6">
    <source>
        <dbReference type="Proteomes" id="UP001596263"/>
    </source>
</evidence>
<keyword evidence="2" id="KW-0813">Transport</keyword>
<evidence type="ECO:0000256" key="1">
    <source>
        <dbReference type="ARBA" id="ARBA00004418"/>
    </source>
</evidence>
<gene>
    <name evidence="5" type="ORF">ACFPQ9_37670</name>
</gene>
<proteinExistence type="predicted"/>
<evidence type="ECO:0000256" key="2">
    <source>
        <dbReference type="ARBA" id="ARBA00022448"/>
    </source>
</evidence>
<keyword evidence="3" id="KW-0732">Signal</keyword>
<protein>
    <submittedName>
        <fullName evidence="5">Spermidine/putrescine ABC transporter substrate-binding protein</fullName>
    </submittedName>
</protein>
<dbReference type="InterPro" id="IPR006059">
    <property type="entry name" value="SBP"/>
</dbReference>
<sequence length="408" mass="44379">MTFHPRERTADTGRRAMLRGAGLLALGAFGIPACGGPDKNSPGTSVSLARPDHPVTLPTFAGLEPVKDGLRPESGTLKVLNYADYVSPEVVRRFGKDYGVTVEITTFNTMTEALSKLRSGSADYDVVFPTPDIISRAVAGRLVQPLNHSYLGNLKNALPALQDPFYDQGSRYTVPYNVYSTGIGYRTDRISQLPADPYDLFWDSSHRGKVYVIDDYREALGMVMLRDGQADVNTDDAATIQAAADGLSDMLRAVRVKVGNQASQFITDGTATVHQAWNGDMIASPSYLPKGVSADVIGYWYPGGAQGVVGSDTMAIPASARHPVLAHHFLNYLLDTEVALRNMEWIGYQPAQKAFTPRRMVAEGLVPEHLRSAIVTAEDFEKGQQLLVLTPPGESRWQDAWATFKAGA</sequence>
<dbReference type="InterPro" id="IPR001188">
    <property type="entry name" value="Sperm_putr-bd"/>
</dbReference>
<dbReference type="Pfam" id="PF13416">
    <property type="entry name" value="SBP_bac_8"/>
    <property type="match status" value="1"/>
</dbReference>
<dbReference type="PANTHER" id="PTHR30222">
    <property type="entry name" value="SPERMIDINE/PUTRESCINE-BINDING PERIPLASMIC PROTEIN"/>
    <property type="match status" value="1"/>
</dbReference>
<reference evidence="6" key="1">
    <citation type="journal article" date="2019" name="Int. J. Syst. Evol. Microbiol.">
        <title>The Global Catalogue of Microorganisms (GCM) 10K type strain sequencing project: providing services to taxonomists for standard genome sequencing and annotation.</title>
        <authorList>
            <consortium name="The Broad Institute Genomics Platform"/>
            <consortium name="The Broad Institute Genome Sequencing Center for Infectious Disease"/>
            <person name="Wu L."/>
            <person name="Ma J."/>
        </authorList>
    </citation>
    <scope>NUCLEOTIDE SEQUENCE [LARGE SCALE GENOMIC DNA]</scope>
    <source>
        <strain evidence="6">KCTC 42586</strain>
    </source>
</reference>
<accession>A0ABW0CWZ7</accession>
<dbReference type="EMBL" id="JBHSKM010000044">
    <property type="protein sequence ID" value="MFC5219581.1"/>
    <property type="molecule type" value="Genomic_DNA"/>
</dbReference>
<name>A0ABW0CWZ7_STRCD</name>
<dbReference type="RefSeq" id="WP_380863463.1">
    <property type="nucleotide sequence ID" value="NZ_JBHSKM010000044.1"/>
</dbReference>
<dbReference type="CDD" id="cd13590">
    <property type="entry name" value="PBP2_PotD_PotF_like"/>
    <property type="match status" value="1"/>
</dbReference>
<dbReference type="PANTHER" id="PTHR30222:SF17">
    <property type="entry name" value="SPERMIDINE_PUTRESCINE-BINDING PERIPLASMIC PROTEIN"/>
    <property type="match status" value="1"/>
</dbReference>
<keyword evidence="6" id="KW-1185">Reference proteome</keyword>
<dbReference type="SUPFAM" id="SSF53850">
    <property type="entry name" value="Periplasmic binding protein-like II"/>
    <property type="match status" value="1"/>
</dbReference>
<dbReference type="Gene3D" id="3.40.190.10">
    <property type="entry name" value="Periplasmic binding protein-like II"/>
    <property type="match status" value="2"/>
</dbReference>
<comment type="caution">
    <text evidence="5">The sequence shown here is derived from an EMBL/GenBank/DDBJ whole genome shotgun (WGS) entry which is preliminary data.</text>
</comment>
<comment type="subcellular location">
    <subcellularLocation>
        <location evidence="1">Periplasm</location>
    </subcellularLocation>
</comment>
<organism evidence="5 6">
    <name type="scientific">Streptomyces coerulescens</name>
    <dbReference type="NCBI Taxonomy" id="29304"/>
    <lineage>
        <taxon>Bacteria</taxon>
        <taxon>Bacillati</taxon>
        <taxon>Actinomycetota</taxon>
        <taxon>Actinomycetes</taxon>
        <taxon>Kitasatosporales</taxon>
        <taxon>Streptomycetaceae</taxon>
        <taxon>Streptomyces</taxon>
    </lineage>
</organism>